<dbReference type="InterPro" id="IPR055414">
    <property type="entry name" value="LRR_R13L4/SHOC2-like"/>
</dbReference>
<evidence type="ECO:0000313" key="4">
    <source>
        <dbReference type="Proteomes" id="UP001163823"/>
    </source>
</evidence>
<evidence type="ECO:0000256" key="1">
    <source>
        <dbReference type="ARBA" id="ARBA00022737"/>
    </source>
</evidence>
<dbReference type="EMBL" id="JARAOO010000007">
    <property type="protein sequence ID" value="KAJ7962944.1"/>
    <property type="molecule type" value="Genomic_DNA"/>
</dbReference>
<dbReference type="PANTHER" id="PTHR47186:SF40">
    <property type="entry name" value="NB-ARC DOMAIN-CONTAINING PROTEIN"/>
    <property type="match status" value="1"/>
</dbReference>
<dbReference type="Proteomes" id="UP001163823">
    <property type="component" value="Chromosome 7"/>
</dbReference>
<dbReference type="Gene3D" id="3.80.10.10">
    <property type="entry name" value="Ribonuclease Inhibitor"/>
    <property type="match status" value="1"/>
</dbReference>
<gene>
    <name evidence="3" type="ORF">O6P43_018099</name>
</gene>
<dbReference type="InterPro" id="IPR001611">
    <property type="entry name" value="Leu-rich_rpt"/>
</dbReference>
<keyword evidence="1" id="KW-0677">Repeat</keyword>
<evidence type="ECO:0000259" key="2">
    <source>
        <dbReference type="Pfam" id="PF23598"/>
    </source>
</evidence>
<reference evidence="3" key="1">
    <citation type="journal article" date="2023" name="Science">
        <title>Elucidation of the pathway for biosynthesis of saponin adjuvants from the soapbark tree.</title>
        <authorList>
            <person name="Reed J."/>
            <person name="Orme A."/>
            <person name="El-Demerdash A."/>
            <person name="Owen C."/>
            <person name="Martin L.B.B."/>
            <person name="Misra R.C."/>
            <person name="Kikuchi S."/>
            <person name="Rejzek M."/>
            <person name="Martin A.C."/>
            <person name="Harkess A."/>
            <person name="Leebens-Mack J."/>
            <person name="Louveau T."/>
            <person name="Stephenson M.J."/>
            <person name="Osbourn A."/>
        </authorList>
    </citation>
    <scope>NUCLEOTIDE SEQUENCE</scope>
    <source>
        <strain evidence="3">S10</strain>
    </source>
</reference>
<evidence type="ECO:0000313" key="3">
    <source>
        <dbReference type="EMBL" id="KAJ7962944.1"/>
    </source>
</evidence>
<comment type="caution">
    <text evidence="3">The sequence shown here is derived from an EMBL/GenBank/DDBJ whole genome shotgun (WGS) entry which is preliminary data.</text>
</comment>
<dbReference type="InterPro" id="IPR032675">
    <property type="entry name" value="LRR_dom_sf"/>
</dbReference>
<sequence length="431" mass="49487">MHDVIRDMALWVACEHGSKPKFGVFDSTALSSIYASDQLAKWREAERLSLWHSTLPISLGEPFSLNLLTMMVGKTGLNKFPKDYFKSGQALKVLDLSHNANLVEIPAEIGELTNLQYLNLSHTRITELPIELNKLKRSRCLMLNFIGPLTIPKMLMSSLSSLQVFSELMILFRSFIQRPYYYDEILFLGELECLEDLKDISIVLFSFSSLEMLLNSTKLQRRIKYLRLEFFSPEYSPLSLNNWELTRHERIICNLQNLEVTKCGIPNLTWLTNAPNLRSLKIVGCDSINAIVSEDFGAGEIGEVNWQVLGSLETLELRNLPRLRSICQSALRFPSLKNVNVYSCNALTNLPFDSDSARSLERIVGETCWWNSLDWEDQSTKDVFSSRFQDIFDYSHTGEMYPYRVEIKLFPCFSRASFFLAAKCGVFLNWL</sequence>
<proteinExistence type="predicted"/>
<keyword evidence="4" id="KW-1185">Reference proteome</keyword>
<protein>
    <submittedName>
        <fullName evidence="3">Disease resistance protein</fullName>
    </submittedName>
</protein>
<organism evidence="3 4">
    <name type="scientific">Quillaja saponaria</name>
    <name type="common">Soap bark tree</name>
    <dbReference type="NCBI Taxonomy" id="32244"/>
    <lineage>
        <taxon>Eukaryota</taxon>
        <taxon>Viridiplantae</taxon>
        <taxon>Streptophyta</taxon>
        <taxon>Embryophyta</taxon>
        <taxon>Tracheophyta</taxon>
        <taxon>Spermatophyta</taxon>
        <taxon>Magnoliopsida</taxon>
        <taxon>eudicotyledons</taxon>
        <taxon>Gunneridae</taxon>
        <taxon>Pentapetalae</taxon>
        <taxon>rosids</taxon>
        <taxon>fabids</taxon>
        <taxon>Fabales</taxon>
        <taxon>Quillajaceae</taxon>
        <taxon>Quillaja</taxon>
    </lineage>
</organism>
<dbReference type="Pfam" id="PF23598">
    <property type="entry name" value="LRR_14"/>
    <property type="match status" value="1"/>
</dbReference>
<dbReference type="PROSITE" id="PS51450">
    <property type="entry name" value="LRR"/>
    <property type="match status" value="1"/>
</dbReference>
<dbReference type="SUPFAM" id="SSF52058">
    <property type="entry name" value="L domain-like"/>
    <property type="match status" value="1"/>
</dbReference>
<dbReference type="KEGG" id="qsa:O6P43_018099"/>
<dbReference type="PANTHER" id="PTHR47186">
    <property type="entry name" value="LEUCINE-RICH REPEAT-CONTAINING PROTEIN 57"/>
    <property type="match status" value="1"/>
</dbReference>
<dbReference type="AlphaFoldDB" id="A0AAD7LRF1"/>
<feature type="domain" description="Disease resistance R13L4/SHOC-2-like LRR" evidence="2">
    <location>
        <begin position="90"/>
        <end position="366"/>
    </location>
</feature>
<accession>A0AAD7LRF1</accession>
<name>A0AAD7LRF1_QUISA</name>